<organism evidence="3 4">
    <name type="scientific">Marinobacter nanhaiticus D15-8W</name>
    <dbReference type="NCBI Taxonomy" id="626887"/>
    <lineage>
        <taxon>Bacteria</taxon>
        <taxon>Pseudomonadati</taxon>
        <taxon>Pseudomonadota</taxon>
        <taxon>Gammaproteobacteria</taxon>
        <taxon>Pseudomonadales</taxon>
        <taxon>Marinobacteraceae</taxon>
        <taxon>Marinobacter</taxon>
    </lineage>
</organism>
<comment type="caution">
    <text evidence="3">The sequence shown here is derived from an EMBL/GenBank/DDBJ whole genome shotgun (WGS) entry which is preliminary data.</text>
</comment>
<evidence type="ECO:0000256" key="1">
    <source>
        <dbReference type="ARBA" id="ARBA00022729"/>
    </source>
</evidence>
<dbReference type="Pfam" id="PF03480">
    <property type="entry name" value="DctP"/>
    <property type="match status" value="1"/>
</dbReference>
<keyword evidence="4" id="KW-1185">Reference proteome</keyword>
<reference evidence="3 4" key="1">
    <citation type="journal article" date="2013" name="Genome Announc.">
        <title>Genome Sequence of the Polycyclic Aromatic Hydrocarbon-Degrading Bacterium Strain Marinobacter nanhaiticus D15-8WT.</title>
        <authorList>
            <person name="Cui Z."/>
            <person name="Gao W."/>
            <person name="Li Q."/>
            <person name="Xu G."/>
            <person name="Zheng L."/>
        </authorList>
    </citation>
    <scope>NUCLEOTIDE SEQUENCE [LARGE SCALE GENOMIC DNA]</scope>
    <source>
        <strain evidence="3 4">D15-8W</strain>
    </source>
</reference>
<dbReference type="AlphaFoldDB" id="N6VWY8"/>
<dbReference type="EMBL" id="APLQ01000011">
    <property type="protein sequence ID" value="ENO14740.1"/>
    <property type="molecule type" value="Genomic_DNA"/>
</dbReference>
<name>N6VWY8_9GAMM</name>
<feature type="chain" id="PRO_5004127225" evidence="2">
    <location>
        <begin position="23"/>
        <end position="337"/>
    </location>
</feature>
<dbReference type="HOGENOM" id="CLU_068413_0_0_6"/>
<dbReference type="PANTHER" id="PTHR33376">
    <property type="match status" value="1"/>
</dbReference>
<protein>
    <submittedName>
        <fullName evidence="3">TRAP transporter substrate-binding protein</fullName>
    </submittedName>
</protein>
<dbReference type="Gene3D" id="3.40.190.170">
    <property type="entry name" value="Bacterial extracellular solute-binding protein, family 7"/>
    <property type="match status" value="1"/>
</dbReference>
<dbReference type="RefSeq" id="WP_004579037.1">
    <property type="nucleotide sequence ID" value="NZ_AP028878.1"/>
</dbReference>
<sequence>MKNPIRTLTGALSLFLALNASAEEQQLKAVHAFPTSLIYTQSFLDFVDEVNEKGKGVINIRVLGGPEVIGLSQQPTAVRNGVVDMAYTAASFYADKLPERDALISSNTNAIYARESGGLDLLNEIHQKKMGVYYLGWFDSGVKYNLYTVNEPKLDNEGNLDMSGIRLRSNPVYNAFFTDYLKAQPISLPTTDVYSALERSTVDSTGWTQIGMKDLNWDKFLNYRIDPAFYSTDMGAIVNLKSWNKLSDEAKEILQSVAIKHERESAEAFDALASKQQAELDESGMTPFVLKGDAADTYLKAAKEASLNRMRSHMERQPGGLENAKELVEKFNEPQQN</sequence>
<keyword evidence="1 2" id="KW-0732">Signal</keyword>
<dbReference type="STRING" id="626887.J057_05296"/>
<dbReference type="NCBIfam" id="NF037995">
    <property type="entry name" value="TRAP_S1"/>
    <property type="match status" value="1"/>
</dbReference>
<feature type="signal peptide" evidence="2">
    <location>
        <begin position="1"/>
        <end position="22"/>
    </location>
</feature>
<dbReference type="OrthoDB" id="6073716at2"/>
<dbReference type="PANTHER" id="PTHR33376:SF5">
    <property type="entry name" value="EXTRACYTOPLASMIC SOLUTE RECEPTOR PROTEIN"/>
    <property type="match status" value="1"/>
</dbReference>
<dbReference type="eggNOG" id="COG1638">
    <property type="taxonomic scope" value="Bacteria"/>
</dbReference>
<evidence type="ECO:0000313" key="3">
    <source>
        <dbReference type="EMBL" id="ENO14740.1"/>
    </source>
</evidence>
<proteinExistence type="predicted"/>
<dbReference type="Proteomes" id="UP000013165">
    <property type="component" value="Unassembled WGS sequence"/>
</dbReference>
<accession>N6VWY8</accession>
<dbReference type="InterPro" id="IPR038404">
    <property type="entry name" value="TRAP_DctP_sf"/>
</dbReference>
<gene>
    <name evidence="3" type="ORF">J057_05296</name>
</gene>
<evidence type="ECO:0000313" key="4">
    <source>
        <dbReference type="Proteomes" id="UP000013165"/>
    </source>
</evidence>
<evidence type="ECO:0000256" key="2">
    <source>
        <dbReference type="SAM" id="SignalP"/>
    </source>
</evidence>
<dbReference type="PATRIC" id="fig|626887.3.peg.1048"/>
<dbReference type="GO" id="GO:0055085">
    <property type="term" value="P:transmembrane transport"/>
    <property type="evidence" value="ECO:0007669"/>
    <property type="project" value="InterPro"/>
</dbReference>
<dbReference type="InterPro" id="IPR018389">
    <property type="entry name" value="DctP_fam"/>
</dbReference>